<proteinExistence type="predicted"/>
<dbReference type="InterPro" id="IPR010343">
    <property type="entry name" value="ArAE_1"/>
</dbReference>
<dbReference type="PANTHER" id="PTHR40064">
    <property type="entry name" value="MEMBRANE PROTEIN-RELATED"/>
    <property type="match status" value="1"/>
</dbReference>
<evidence type="ECO:0000313" key="7">
    <source>
        <dbReference type="EMBL" id="KAB3530306.1"/>
    </source>
</evidence>
<dbReference type="GO" id="GO:0005886">
    <property type="term" value="C:plasma membrane"/>
    <property type="evidence" value="ECO:0007669"/>
    <property type="project" value="UniProtKB-SubCell"/>
</dbReference>
<keyword evidence="4 6" id="KW-1133">Transmembrane helix</keyword>
<dbReference type="EMBL" id="WBZC01000069">
    <property type="protein sequence ID" value="KAB3530306.1"/>
    <property type="molecule type" value="Genomic_DNA"/>
</dbReference>
<evidence type="ECO:0000256" key="2">
    <source>
        <dbReference type="ARBA" id="ARBA00022475"/>
    </source>
</evidence>
<dbReference type="Proteomes" id="UP000432715">
    <property type="component" value="Unassembled WGS sequence"/>
</dbReference>
<gene>
    <name evidence="7" type="ORF">F8154_14035</name>
</gene>
<comment type="subcellular location">
    <subcellularLocation>
        <location evidence="1">Cell membrane</location>
        <topology evidence="1">Multi-pass membrane protein</topology>
    </subcellularLocation>
</comment>
<name>A0A6I0F549_9FIRM</name>
<reference evidence="7 8" key="1">
    <citation type="submission" date="2019-10" db="EMBL/GenBank/DDBJ databases">
        <title>Alkaliphilus serpentinus sp. nov. and Alkaliphilus pronyensis sp. nov., two novel anaerobic alkaliphilic species isolated from the serpentinized-hosted hydrothermal field of the Prony Bay (New Caledonia).</title>
        <authorList>
            <person name="Postec A."/>
        </authorList>
    </citation>
    <scope>NUCLEOTIDE SEQUENCE [LARGE SCALE GENOMIC DNA]</scope>
    <source>
        <strain evidence="7 8">LacV</strain>
    </source>
</reference>
<dbReference type="AlphaFoldDB" id="A0A6I0F549"/>
<keyword evidence="8" id="KW-1185">Reference proteome</keyword>
<keyword evidence="2" id="KW-1003">Cell membrane</keyword>
<feature type="transmembrane region" description="Helical" evidence="6">
    <location>
        <begin position="12"/>
        <end position="39"/>
    </location>
</feature>
<organism evidence="7 8">
    <name type="scientific">Alkaliphilus pronyensis</name>
    <dbReference type="NCBI Taxonomy" id="1482732"/>
    <lineage>
        <taxon>Bacteria</taxon>
        <taxon>Bacillati</taxon>
        <taxon>Bacillota</taxon>
        <taxon>Clostridia</taxon>
        <taxon>Peptostreptococcales</taxon>
        <taxon>Natronincolaceae</taxon>
        <taxon>Alkaliphilus</taxon>
    </lineage>
</organism>
<dbReference type="InterPro" id="IPR052984">
    <property type="entry name" value="UPF0421"/>
</dbReference>
<dbReference type="RefSeq" id="WP_151862247.1">
    <property type="nucleotide sequence ID" value="NZ_WBZC01000069.1"/>
</dbReference>
<accession>A0A6I0F549</accession>
<feature type="transmembrane region" description="Helical" evidence="6">
    <location>
        <begin position="125"/>
        <end position="143"/>
    </location>
</feature>
<dbReference type="Pfam" id="PF06081">
    <property type="entry name" value="ArAE_1"/>
    <property type="match status" value="1"/>
</dbReference>
<evidence type="ECO:0000256" key="5">
    <source>
        <dbReference type="ARBA" id="ARBA00023136"/>
    </source>
</evidence>
<comment type="caution">
    <text evidence="7">The sequence shown here is derived from an EMBL/GenBank/DDBJ whole genome shotgun (WGS) entry which is preliminary data.</text>
</comment>
<keyword evidence="5 6" id="KW-0472">Membrane</keyword>
<dbReference type="OrthoDB" id="1653617at2"/>
<evidence type="ECO:0000256" key="4">
    <source>
        <dbReference type="ARBA" id="ARBA00022989"/>
    </source>
</evidence>
<evidence type="ECO:0000313" key="8">
    <source>
        <dbReference type="Proteomes" id="UP000432715"/>
    </source>
</evidence>
<evidence type="ECO:0000256" key="1">
    <source>
        <dbReference type="ARBA" id="ARBA00004651"/>
    </source>
</evidence>
<keyword evidence="3 6" id="KW-0812">Transmembrane</keyword>
<protein>
    <submittedName>
        <fullName evidence="7">Aromatic acid exporter family protein</fullName>
    </submittedName>
</protein>
<evidence type="ECO:0000256" key="3">
    <source>
        <dbReference type="ARBA" id="ARBA00022692"/>
    </source>
</evidence>
<evidence type="ECO:0000256" key="6">
    <source>
        <dbReference type="SAM" id="Phobius"/>
    </source>
</evidence>
<feature type="transmembrane region" description="Helical" evidence="6">
    <location>
        <begin position="59"/>
        <end position="87"/>
    </location>
</feature>
<dbReference type="PANTHER" id="PTHR40064:SF1">
    <property type="entry name" value="MEMBRANE PROTEIN"/>
    <property type="match status" value="1"/>
</dbReference>
<feature type="transmembrane region" description="Helical" evidence="6">
    <location>
        <begin position="99"/>
        <end position="119"/>
    </location>
</feature>
<sequence>MKIGLRTIKTGIAVSTTMLVTDFLNIEYPFFALIAALIAMQPTVSDSWHSGINRIIGTFIGAFVGLLFGFIAPINFLLVGLGLILLIYTMNRLGWTDSINIAGVVFLAIILNDEGVHIIYAVNRLIDTFIGISIALGVNYLIFPPTYDKKAISVINNVSSQVWLCIDKAVDMLTNEENYLEEIANIINEIEVELSESDKFLQLQLKEEKVKVYGVYNSKEMQIRLNLVKETLQHLHNLYGALEKGVKKEVLEIIIEDINILKDSMKKNHLPISKKQKRLINLQPSINIIRTIKKGLKYNPRVNQYPTDDVVRLMVVIYNLEELMSKVTLLIDLLPSKGK</sequence>